<feature type="compositionally biased region" description="Pro residues" evidence="1">
    <location>
        <begin position="40"/>
        <end position="51"/>
    </location>
</feature>
<accession>A0ABT2MJ17</accession>
<keyword evidence="3" id="KW-1185">Reference proteome</keyword>
<protein>
    <submittedName>
        <fullName evidence="2">Uncharacterized protein</fullName>
    </submittedName>
</protein>
<sequence length="78" mass="8349">MGIGENLGKGAGSDGDRAGESRNPKAEPRSQAIAQSIPTPITPDNPMILPPDPRHYPNPHRQFQASNAVVYIEVPYSA</sequence>
<proteinExistence type="predicted"/>
<dbReference type="EMBL" id="JAMXFF010000001">
    <property type="protein sequence ID" value="MCT7964736.1"/>
    <property type="molecule type" value="Genomic_DNA"/>
</dbReference>
<evidence type="ECO:0000256" key="1">
    <source>
        <dbReference type="SAM" id="MobiDB-lite"/>
    </source>
</evidence>
<gene>
    <name evidence="2" type="ORF">NG799_00145</name>
</gene>
<evidence type="ECO:0000313" key="3">
    <source>
        <dbReference type="Proteomes" id="UP001525890"/>
    </source>
</evidence>
<reference evidence="2 3" key="1">
    <citation type="journal article" date="2022" name="Front. Microbiol.">
        <title>High genomic differentiation and limited gene flow indicate recent cryptic speciation within the genus Laspinema (cyanobacteria).</title>
        <authorList>
            <person name="Stanojkovic A."/>
            <person name="Skoupy S."/>
            <person name="Skaloud P."/>
            <person name="Dvorak P."/>
        </authorList>
    </citation>
    <scope>NUCLEOTIDE SEQUENCE [LARGE SCALE GENOMIC DNA]</scope>
    <source>
        <strain evidence="2 3">D2a</strain>
    </source>
</reference>
<comment type="caution">
    <text evidence="2">The sequence shown here is derived from an EMBL/GenBank/DDBJ whole genome shotgun (WGS) entry which is preliminary data.</text>
</comment>
<organism evidence="2 3">
    <name type="scientific">Laspinema palackyanum D2a</name>
    <dbReference type="NCBI Taxonomy" id="2953684"/>
    <lineage>
        <taxon>Bacteria</taxon>
        <taxon>Bacillati</taxon>
        <taxon>Cyanobacteriota</taxon>
        <taxon>Cyanophyceae</taxon>
        <taxon>Oscillatoriophycideae</taxon>
        <taxon>Oscillatoriales</taxon>
        <taxon>Laspinemataceae</taxon>
        <taxon>Laspinema</taxon>
        <taxon>Laspinema palackyanum</taxon>
    </lineage>
</organism>
<feature type="compositionally biased region" description="Gly residues" evidence="1">
    <location>
        <begin position="1"/>
        <end position="13"/>
    </location>
</feature>
<name>A0ABT2MJ17_9CYAN</name>
<dbReference type="RefSeq" id="WP_368004498.1">
    <property type="nucleotide sequence ID" value="NZ_JAMXFF010000001.1"/>
</dbReference>
<dbReference type="Proteomes" id="UP001525890">
    <property type="component" value="Unassembled WGS sequence"/>
</dbReference>
<evidence type="ECO:0000313" key="2">
    <source>
        <dbReference type="EMBL" id="MCT7964736.1"/>
    </source>
</evidence>
<feature type="region of interest" description="Disordered" evidence="1">
    <location>
        <begin position="1"/>
        <end position="60"/>
    </location>
</feature>
<feature type="compositionally biased region" description="Basic and acidic residues" evidence="1">
    <location>
        <begin position="14"/>
        <end position="28"/>
    </location>
</feature>